<protein>
    <submittedName>
        <fullName evidence="1">Uncharacterized protein</fullName>
    </submittedName>
</protein>
<sequence length="86" mass="10247">MLNFGWNWFGRNTVDALKAKLVDVTDETAASFRRRALDMPRRRSVEDVDYETKRALMVSEQVPPDVMAEWLRDEDFRRYVEARGRH</sequence>
<proteinExistence type="predicted"/>
<keyword evidence="2" id="KW-1185">Reference proteome</keyword>
<accession>A0A964T6A2</accession>
<organism evidence="1 2">
    <name type="scientific">Propylenella binzhouense</name>
    <dbReference type="NCBI Taxonomy" id="2555902"/>
    <lineage>
        <taxon>Bacteria</taxon>
        <taxon>Pseudomonadati</taxon>
        <taxon>Pseudomonadota</taxon>
        <taxon>Alphaproteobacteria</taxon>
        <taxon>Hyphomicrobiales</taxon>
        <taxon>Propylenellaceae</taxon>
        <taxon>Propylenella</taxon>
    </lineage>
</organism>
<gene>
    <name evidence="1" type="ORF">E4O86_14435</name>
</gene>
<dbReference type="AlphaFoldDB" id="A0A964T6A2"/>
<dbReference type="RefSeq" id="WP_161141255.1">
    <property type="nucleotide sequence ID" value="NZ_SPKJ01000052.1"/>
</dbReference>
<dbReference type="OrthoDB" id="9773549at2"/>
<dbReference type="Proteomes" id="UP000773614">
    <property type="component" value="Unassembled WGS sequence"/>
</dbReference>
<comment type="caution">
    <text evidence="1">The sequence shown here is derived from an EMBL/GenBank/DDBJ whole genome shotgun (WGS) entry which is preliminary data.</text>
</comment>
<name>A0A964T6A2_9HYPH</name>
<evidence type="ECO:0000313" key="1">
    <source>
        <dbReference type="EMBL" id="MYZ48910.1"/>
    </source>
</evidence>
<dbReference type="EMBL" id="SPKJ01000052">
    <property type="protein sequence ID" value="MYZ48910.1"/>
    <property type="molecule type" value="Genomic_DNA"/>
</dbReference>
<reference evidence="1" key="1">
    <citation type="submission" date="2019-03" db="EMBL/GenBank/DDBJ databases">
        <title>Afifella sp. nov., isolated from activated sludge.</title>
        <authorList>
            <person name="Li Q."/>
            <person name="Liu Y."/>
        </authorList>
    </citation>
    <scope>NUCLEOTIDE SEQUENCE</scope>
    <source>
        <strain evidence="1">L72</strain>
    </source>
</reference>
<evidence type="ECO:0000313" key="2">
    <source>
        <dbReference type="Proteomes" id="UP000773614"/>
    </source>
</evidence>